<dbReference type="Proteomes" id="UP000308365">
    <property type="component" value="Unassembled WGS sequence"/>
</dbReference>
<feature type="non-terminal residue" evidence="1">
    <location>
        <position position="1"/>
    </location>
</feature>
<organism evidence="1 2">
    <name type="scientific">Monodon monoceros</name>
    <name type="common">Narwhal</name>
    <name type="synonym">Ceratodon monodon</name>
    <dbReference type="NCBI Taxonomy" id="40151"/>
    <lineage>
        <taxon>Eukaryota</taxon>
        <taxon>Metazoa</taxon>
        <taxon>Chordata</taxon>
        <taxon>Craniata</taxon>
        <taxon>Vertebrata</taxon>
        <taxon>Euteleostomi</taxon>
        <taxon>Mammalia</taxon>
        <taxon>Eutheria</taxon>
        <taxon>Laurasiatheria</taxon>
        <taxon>Artiodactyla</taxon>
        <taxon>Whippomorpha</taxon>
        <taxon>Cetacea</taxon>
        <taxon>Odontoceti</taxon>
        <taxon>Monodontidae</taxon>
        <taxon>Monodon</taxon>
    </lineage>
</organism>
<evidence type="ECO:0000313" key="2">
    <source>
        <dbReference type="Proteomes" id="UP000308365"/>
    </source>
</evidence>
<proteinExistence type="predicted"/>
<sequence>GGIESMRSGRSSASTHQLRLVAGGSGALGWPGPKKEKEAEEVGVAAALRFAAGFRQSEGRRCSSAGNALLPTPPGPARVRGIGGDPAQLAQLISSNIQKITQC</sequence>
<accession>A0A4U1F2M0</accession>
<comment type="caution">
    <text evidence="1">The sequence shown here is derived from an EMBL/GenBank/DDBJ whole genome shotgun (WGS) entry which is preliminary data.</text>
</comment>
<feature type="non-terminal residue" evidence="1">
    <location>
        <position position="103"/>
    </location>
</feature>
<reference evidence="2" key="1">
    <citation type="journal article" date="2019" name="IScience">
        <title>Narwhal Genome Reveals Long-Term Low Genetic Diversity despite Current Large Abundance Size.</title>
        <authorList>
            <person name="Westbury M.V."/>
            <person name="Petersen B."/>
            <person name="Garde E."/>
            <person name="Heide-Jorgensen M.P."/>
            <person name="Lorenzen E.D."/>
        </authorList>
    </citation>
    <scope>NUCLEOTIDE SEQUENCE [LARGE SCALE GENOMIC DNA]</scope>
</reference>
<gene>
    <name evidence="1" type="ORF">EI555_021107</name>
</gene>
<dbReference type="AlphaFoldDB" id="A0A4U1F2M0"/>
<dbReference type="EMBL" id="RWIC01000456">
    <property type="protein sequence ID" value="TKC43545.1"/>
    <property type="molecule type" value="Genomic_DNA"/>
</dbReference>
<name>A0A4U1F2M0_MONMO</name>
<protein>
    <submittedName>
        <fullName evidence="1">Uncharacterized protein</fullName>
    </submittedName>
</protein>
<evidence type="ECO:0000313" key="1">
    <source>
        <dbReference type="EMBL" id="TKC43545.1"/>
    </source>
</evidence>